<dbReference type="RefSeq" id="WP_187084152.1">
    <property type="nucleotide sequence ID" value="NZ_JACORU010000012.1"/>
</dbReference>
<reference evidence="4" key="1">
    <citation type="submission" date="2020-08" db="EMBL/GenBank/DDBJ databases">
        <title>Ramlibacter sp. GTP1 16S ribosomal RNA gene genome sequencing and assembly.</title>
        <authorList>
            <person name="Kang M."/>
        </authorList>
    </citation>
    <scope>NUCLEOTIDE SEQUENCE</scope>
    <source>
        <strain evidence="4">GTP1</strain>
    </source>
</reference>
<feature type="region of interest" description="Disordered" evidence="1">
    <location>
        <begin position="72"/>
        <end position="96"/>
    </location>
</feature>
<dbReference type="InterPro" id="IPR000015">
    <property type="entry name" value="Fimb_usher"/>
</dbReference>
<dbReference type="PANTHER" id="PTHR30451">
    <property type="entry name" value="OUTER MEMBRANE USHER PROTEIN"/>
    <property type="match status" value="1"/>
</dbReference>
<name>A0A923S4M5_9BURK</name>
<dbReference type="PANTHER" id="PTHR30451:SF5">
    <property type="entry name" value="SLR0019 PROTEIN"/>
    <property type="match status" value="1"/>
</dbReference>
<dbReference type="InterPro" id="IPR043142">
    <property type="entry name" value="PapC-like_C_sf"/>
</dbReference>
<sequence length="926" mass="96286">MNRVAAFTAATLAVAGLPAHAAAPAIQVVEMRDGGNAVRVRIPGVAGVEPELAWTGSAGGVRKLSLTWRGARPSQPLPQHLQEDGSGPVASVGLRSEPDETRVELVMLRSVAPYLRRDGDAWLLRLLPDEREPAREVIVAAALPAAPPPALPPAPAPASIMGAPPLAAPAAPAARELLLVDLAVNGQRQAEIVRAEQLPDAKVLLAAAAWTDARLAAVGQPATLSDGTPAYMLDAVAGLTYRIDRSTMRLEVNAPATAFVGSKVGPQPTEAPALQPPDPGVLLNYDVSVARAGRGSGTSAGAQVEAAVFGSLGTFATSALLVHDGAQRSLSRLDTYWRLDMPERMETLVVGDTVGTGGAWSRPVRYAGVRWGRDFGMRPGFVTMPLPALSGQAALPSTVDVLVNNARTISQQVAPGPFDITQVPVVSGAGEVNLVVRDMLGRETMLRQSYYASPRLLAPGLTDYSFEAGLLRTGYGRNDRYGDAFVAGTLRAGLVAGFTGEVRAELQRDRRAAGGEVAAVLGDWAVGRVAVAVSDSKMHGNAERGALLQAGIERQTPTGGWSVQHQSASRGFDPFGETTGALPARRTRSQWFASAGGALGGGFSGGVSLARQTRWDGETATVVGASFGMALPHSATLGLSATRRIGSAHGWSVGVNITIPLDDGTYASTRVDRGADGRLVANAGAVHNAPSGTGLGWRVEGSTQAAQRARAGLQYNAEHAEFAADLAATASTGLAMRAGARGSIGMLGGIPFASRPVGQGSFAIVETNGMQGVPVLRSHQVVATTDANGRAFIPGLLPWQKNAIELDVDAVPMDVESQDLAQDVTPHARSGRVVRFALRHSRQALAVFEQPGGEPVPVGTQVRLGEGGEPFIAGRRGEVWLTGLAAHKQWVQVRWPGGGCELELDVPAMEDGLPGRIGPVTCGSAK</sequence>
<dbReference type="Gene3D" id="2.60.40.2070">
    <property type="match status" value="1"/>
</dbReference>
<gene>
    <name evidence="4" type="ORF">H8R02_24555</name>
</gene>
<dbReference type="Proteomes" id="UP000596827">
    <property type="component" value="Unassembled WGS sequence"/>
</dbReference>
<dbReference type="InterPro" id="IPR042186">
    <property type="entry name" value="FimD_plug_dom"/>
</dbReference>
<comment type="caution">
    <text evidence="4">The sequence shown here is derived from an EMBL/GenBank/DDBJ whole genome shotgun (WGS) entry which is preliminary data.</text>
</comment>
<dbReference type="Gene3D" id="2.60.40.2610">
    <property type="entry name" value="Outer membrane usher protein FimD, plug domain"/>
    <property type="match status" value="1"/>
</dbReference>
<dbReference type="GO" id="GO:0009279">
    <property type="term" value="C:cell outer membrane"/>
    <property type="evidence" value="ECO:0007669"/>
    <property type="project" value="TreeGrafter"/>
</dbReference>
<dbReference type="GO" id="GO:0015473">
    <property type="term" value="F:fimbrial usher porin activity"/>
    <property type="evidence" value="ECO:0007669"/>
    <property type="project" value="InterPro"/>
</dbReference>
<feature type="signal peptide" evidence="2">
    <location>
        <begin position="1"/>
        <end position="21"/>
    </location>
</feature>
<protein>
    <submittedName>
        <fullName evidence="4">Fimbrial biogenesis outer membrane usher protein</fullName>
    </submittedName>
</protein>
<keyword evidence="2" id="KW-0732">Signal</keyword>
<dbReference type="InterPro" id="IPR025949">
    <property type="entry name" value="PapC-like_C"/>
</dbReference>
<dbReference type="Gene3D" id="2.60.40.3110">
    <property type="match status" value="1"/>
</dbReference>
<evidence type="ECO:0000256" key="2">
    <source>
        <dbReference type="SAM" id="SignalP"/>
    </source>
</evidence>
<feature type="chain" id="PRO_5037709975" evidence="2">
    <location>
        <begin position="22"/>
        <end position="926"/>
    </location>
</feature>
<accession>A0A923S4M5</accession>
<dbReference type="Pfam" id="PF13953">
    <property type="entry name" value="PapC_C"/>
    <property type="match status" value="1"/>
</dbReference>
<keyword evidence="5" id="KW-1185">Reference proteome</keyword>
<dbReference type="GO" id="GO:0009297">
    <property type="term" value="P:pilus assembly"/>
    <property type="evidence" value="ECO:0007669"/>
    <property type="project" value="InterPro"/>
</dbReference>
<dbReference type="EMBL" id="JACORU010000012">
    <property type="protein sequence ID" value="MBC5767660.1"/>
    <property type="molecule type" value="Genomic_DNA"/>
</dbReference>
<dbReference type="AlphaFoldDB" id="A0A923S4M5"/>
<evidence type="ECO:0000313" key="5">
    <source>
        <dbReference type="Proteomes" id="UP000596827"/>
    </source>
</evidence>
<organism evidence="4 5">
    <name type="scientific">Ramlibacter albus</name>
    <dbReference type="NCBI Taxonomy" id="2079448"/>
    <lineage>
        <taxon>Bacteria</taxon>
        <taxon>Pseudomonadati</taxon>
        <taxon>Pseudomonadota</taxon>
        <taxon>Betaproteobacteria</taxon>
        <taxon>Burkholderiales</taxon>
        <taxon>Comamonadaceae</taxon>
        <taxon>Ramlibacter</taxon>
    </lineage>
</organism>
<dbReference type="Pfam" id="PF00577">
    <property type="entry name" value="Usher"/>
    <property type="match status" value="1"/>
</dbReference>
<evidence type="ECO:0000313" key="4">
    <source>
        <dbReference type="EMBL" id="MBC5767660.1"/>
    </source>
</evidence>
<feature type="domain" description="PapC-like C-terminal" evidence="3">
    <location>
        <begin position="849"/>
        <end position="907"/>
    </location>
</feature>
<evidence type="ECO:0000259" key="3">
    <source>
        <dbReference type="Pfam" id="PF13953"/>
    </source>
</evidence>
<proteinExistence type="predicted"/>
<evidence type="ECO:0000256" key="1">
    <source>
        <dbReference type="SAM" id="MobiDB-lite"/>
    </source>
</evidence>